<dbReference type="RefSeq" id="WP_379596578.1">
    <property type="nucleotide sequence ID" value="NZ_JBHUDE010000029.1"/>
</dbReference>
<dbReference type="CDD" id="cd02696">
    <property type="entry name" value="MurNAc-LAA"/>
    <property type="match status" value="1"/>
</dbReference>
<feature type="region of interest" description="Disordered" evidence="2">
    <location>
        <begin position="35"/>
        <end position="147"/>
    </location>
</feature>
<evidence type="ECO:0000313" key="4">
    <source>
        <dbReference type="EMBL" id="MFD1607233.1"/>
    </source>
</evidence>
<feature type="compositionally biased region" description="Polar residues" evidence="2">
    <location>
        <begin position="94"/>
        <end position="116"/>
    </location>
</feature>
<dbReference type="Pfam" id="PF01471">
    <property type="entry name" value="PG_binding_1"/>
    <property type="match status" value="8"/>
</dbReference>
<evidence type="ECO:0000256" key="1">
    <source>
        <dbReference type="ARBA" id="ARBA00022801"/>
    </source>
</evidence>
<keyword evidence="5" id="KW-1185">Reference proteome</keyword>
<dbReference type="Gene3D" id="3.40.630.40">
    <property type="entry name" value="Zn-dependent exopeptidases"/>
    <property type="match status" value="1"/>
</dbReference>
<comment type="caution">
    <text evidence="4">The sequence shown here is derived from an EMBL/GenBank/DDBJ whole genome shotgun (WGS) entry which is preliminary data.</text>
</comment>
<feature type="compositionally biased region" description="Polar residues" evidence="2">
    <location>
        <begin position="137"/>
        <end position="147"/>
    </location>
</feature>
<evidence type="ECO:0000313" key="5">
    <source>
        <dbReference type="Proteomes" id="UP001597221"/>
    </source>
</evidence>
<evidence type="ECO:0000259" key="3">
    <source>
        <dbReference type="SMART" id="SM00646"/>
    </source>
</evidence>
<dbReference type="InterPro" id="IPR002508">
    <property type="entry name" value="MurNAc-LAA_cat"/>
</dbReference>
<dbReference type="SUPFAM" id="SSF47090">
    <property type="entry name" value="PGBD-like"/>
    <property type="match status" value="8"/>
</dbReference>
<dbReference type="Gene3D" id="1.10.101.10">
    <property type="entry name" value="PGBD-like superfamily/PGBD"/>
    <property type="match status" value="8"/>
</dbReference>
<dbReference type="InterPro" id="IPR002477">
    <property type="entry name" value="Peptidoglycan-bd-like"/>
</dbReference>
<dbReference type="InterPro" id="IPR036365">
    <property type="entry name" value="PGBD-like_sf"/>
</dbReference>
<dbReference type="SMART" id="SM00646">
    <property type="entry name" value="Ami_3"/>
    <property type="match status" value="1"/>
</dbReference>
<dbReference type="SUPFAM" id="SSF53187">
    <property type="entry name" value="Zn-dependent exopeptidases"/>
    <property type="match status" value="1"/>
</dbReference>
<feature type="domain" description="MurNAc-LAA" evidence="3">
    <location>
        <begin position="770"/>
        <end position="883"/>
    </location>
</feature>
<dbReference type="InterPro" id="IPR050695">
    <property type="entry name" value="N-acetylmuramoyl_amidase_3"/>
</dbReference>
<protein>
    <submittedName>
        <fullName evidence="4">Peptidoglycan-binding protein</fullName>
    </submittedName>
</protein>
<feature type="compositionally biased region" description="Acidic residues" evidence="2">
    <location>
        <begin position="35"/>
        <end position="46"/>
    </location>
</feature>
<dbReference type="PANTHER" id="PTHR30404:SF0">
    <property type="entry name" value="N-ACETYLMURAMOYL-L-ALANINE AMIDASE AMIC"/>
    <property type="match status" value="1"/>
</dbReference>
<keyword evidence="1" id="KW-0378">Hydrolase</keyword>
<dbReference type="Pfam" id="PF01520">
    <property type="entry name" value="Amidase_3"/>
    <property type="match status" value="1"/>
</dbReference>
<organism evidence="4 5">
    <name type="scientific">Oceanobacillus luteolus</name>
    <dbReference type="NCBI Taxonomy" id="1274358"/>
    <lineage>
        <taxon>Bacteria</taxon>
        <taxon>Bacillati</taxon>
        <taxon>Bacillota</taxon>
        <taxon>Bacilli</taxon>
        <taxon>Bacillales</taxon>
        <taxon>Bacillaceae</taxon>
        <taxon>Oceanobacillus</taxon>
    </lineage>
</organism>
<gene>
    <name evidence="4" type="ORF">ACFSBH_06165</name>
</gene>
<sequence>MKHHLKLLSVIITAVFSLVFGFSFQQVSASEDTDLIPETTIDDEATTTETTNQSELGEKINNEDETTLDDVVDPVDGEEEEELVEEQSDEEQPIENNQNVSEESPEPSNAKSTNLEVETESKDNSSVDDASEKEEQGSPQESEMSILSVSTELPYKKGDNHEKIIPVKVKLNALGFDGIAETGNFGSHTEKRVKEFQAYYGLKVTGQVDQLTLDKLNEVYNSTYQNGNSHSYITEIKKMLNALGYGGLAEGPVFGNLTEKRVKEFQQDNGLKAHGIADDPTIAALENAYNKSVYKKGDHHPAVTEIKRKLNALGFSGLALSGNFGSLTEKRIKEFQSYYGLSVTGVADQQTQDKLSVVYNSPYQNGKSDSYTTEIKKMLNAIGYDGLAEGPVFGNLTEKRVKEFQQDNGLKAHGIADEPTIAALKNAYSKTEFKKGDNHPTVIEIKRNLNRLGFSGLALSGNYGSLTEKRVKQFQEYYGLKATGVADRATQEKLNEVVNSPYQKGKKNTFTAEIKKMLNILGYNGLADGSSFGSLTEKRVKQFQRDHGLKSHGIADEVTIKRLESEYQNSDDFLKKGDRKPAVIDLKKKLNSLGYDGLALTNNFGSLTEKRVKQFQRDYGLKDYGVVDERTSNKINSVLATSLKKGDRKAAVIQLKRDLNSLGYDGLALTNNFGSLTEKRVKQFQRDHNLPANGIADERTLQKIENSFLKIFIDPGHGGSDPGALGYNLREKDVVLDIGLKIKQELEKYAGVKVMLSRASDKTVSLDARTRAANNWNADYFVSLHNNAAGGAGFETFIYNGSVSQETKNRQRDIHKHLANWLSSKNNIRDRGMKRANYHVVRETKMPSLLIEYMFIDNYRENQLLKSKSYRNSLGKVTADAIAKSFNLKKR</sequence>
<name>A0ABW4HPA7_9BACI</name>
<dbReference type="PANTHER" id="PTHR30404">
    <property type="entry name" value="N-ACETYLMURAMOYL-L-ALANINE AMIDASE"/>
    <property type="match status" value="1"/>
</dbReference>
<dbReference type="EMBL" id="JBHUDE010000029">
    <property type="protein sequence ID" value="MFD1607233.1"/>
    <property type="molecule type" value="Genomic_DNA"/>
</dbReference>
<proteinExistence type="predicted"/>
<dbReference type="InterPro" id="IPR036366">
    <property type="entry name" value="PGBDSf"/>
</dbReference>
<feature type="compositionally biased region" description="Acidic residues" evidence="2">
    <location>
        <begin position="63"/>
        <end position="93"/>
    </location>
</feature>
<reference evidence="5" key="1">
    <citation type="journal article" date="2019" name="Int. J. Syst. Evol. Microbiol.">
        <title>The Global Catalogue of Microorganisms (GCM) 10K type strain sequencing project: providing services to taxonomists for standard genome sequencing and annotation.</title>
        <authorList>
            <consortium name="The Broad Institute Genomics Platform"/>
            <consortium name="The Broad Institute Genome Sequencing Center for Infectious Disease"/>
            <person name="Wu L."/>
            <person name="Ma J."/>
        </authorList>
    </citation>
    <scope>NUCLEOTIDE SEQUENCE [LARGE SCALE GENOMIC DNA]</scope>
    <source>
        <strain evidence="5">CGMCC 1.12376</strain>
    </source>
</reference>
<dbReference type="Proteomes" id="UP001597221">
    <property type="component" value="Unassembled WGS sequence"/>
</dbReference>
<accession>A0ABW4HPA7</accession>
<evidence type="ECO:0000256" key="2">
    <source>
        <dbReference type="SAM" id="MobiDB-lite"/>
    </source>
</evidence>